<dbReference type="SUPFAM" id="SSF46785">
    <property type="entry name" value="Winged helix' DNA-binding domain"/>
    <property type="match status" value="1"/>
</dbReference>
<evidence type="ECO:0000256" key="2">
    <source>
        <dbReference type="ARBA" id="ARBA00023125"/>
    </source>
</evidence>
<evidence type="ECO:0000259" key="4">
    <source>
        <dbReference type="PROSITE" id="PS50995"/>
    </source>
</evidence>
<comment type="caution">
    <text evidence="5">The sequence shown here is derived from an EMBL/GenBank/DDBJ whole genome shotgun (WGS) entry which is preliminary data.</text>
</comment>
<dbReference type="EMBL" id="BSNM01000016">
    <property type="protein sequence ID" value="GLQ32992.1"/>
    <property type="molecule type" value="Genomic_DNA"/>
</dbReference>
<dbReference type="GO" id="GO:0006950">
    <property type="term" value="P:response to stress"/>
    <property type="evidence" value="ECO:0007669"/>
    <property type="project" value="TreeGrafter"/>
</dbReference>
<keyword evidence="1" id="KW-0805">Transcription regulation</keyword>
<feature type="domain" description="HTH marR-type" evidence="4">
    <location>
        <begin position="39"/>
        <end position="172"/>
    </location>
</feature>
<evidence type="ECO:0000256" key="3">
    <source>
        <dbReference type="ARBA" id="ARBA00023163"/>
    </source>
</evidence>
<dbReference type="Proteomes" id="UP001161389">
    <property type="component" value="Unassembled WGS sequence"/>
</dbReference>
<dbReference type="PANTHER" id="PTHR33164">
    <property type="entry name" value="TRANSCRIPTIONAL REGULATOR, MARR FAMILY"/>
    <property type="match status" value="1"/>
</dbReference>
<dbReference type="Pfam" id="PF12802">
    <property type="entry name" value="MarR_2"/>
    <property type="match status" value="1"/>
</dbReference>
<dbReference type="PANTHER" id="PTHR33164:SF43">
    <property type="entry name" value="HTH-TYPE TRANSCRIPTIONAL REPRESSOR YETL"/>
    <property type="match status" value="1"/>
</dbReference>
<accession>A0AA37SBE4</accession>
<sequence length="193" mass="21739">MKQPDRCVAELPASSVTYNPLSISTQQYHESVNPFMANDKRIYFLLSQAQHKMSLQVDRALMQVSGISGPQAGALFYLEKHDGCQQKDMAKGLRLDTSAITGMVERLAKKGLIEKQRSEVDKRAFTLHLTEEGRYALARVQPMLDQFNEHMLDKFGQEKLEHFCEVLTELVSLGQKGCFLPSNAESEESTPSQ</sequence>
<dbReference type="GO" id="GO:0003677">
    <property type="term" value="F:DNA binding"/>
    <property type="evidence" value="ECO:0007669"/>
    <property type="project" value="UniProtKB-KW"/>
</dbReference>
<evidence type="ECO:0000256" key="1">
    <source>
        <dbReference type="ARBA" id="ARBA00023015"/>
    </source>
</evidence>
<dbReference type="RefSeq" id="WP_284383180.1">
    <property type="nucleotide sequence ID" value="NZ_BSNM01000016.1"/>
</dbReference>
<keyword evidence="2" id="KW-0238">DNA-binding</keyword>
<name>A0AA37SBE4_9GAMM</name>
<dbReference type="PRINTS" id="PR00598">
    <property type="entry name" value="HTHMARR"/>
</dbReference>
<gene>
    <name evidence="5" type="ORF">GCM10007876_34710</name>
</gene>
<reference evidence="5" key="1">
    <citation type="journal article" date="2014" name="Int. J. Syst. Evol. Microbiol.">
        <title>Complete genome sequence of Corynebacterium casei LMG S-19264T (=DSM 44701T), isolated from a smear-ripened cheese.</title>
        <authorList>
            <consortium name="US DOE Joint Genome Institute (JGI-PGF)"/>
            <person name="Walter F."/>
            <person name="Albersmeier A."/>
            <person name="Kalinowski J."/>
            <person name="Ruckert C."/>
        </authorList>
    </citation>
    <scope>NUCLEOTIDE SEQUENCE</scope>
    <source>
        <strain evidence="5">NBRC 110071</strain>
    </source>
</reference>
<keyword evidence="3" id="KW-0804">Transcription</keyword>
<dbReference type="InterPro" id="IPR039422">
    <property type="entry name" value="MarR/SlyA-like"/>
</dbReference>
<dbReference type="PROSITE" id="PS01117">
    <property type="entry name" value="HTH_MARR_1"/>
    <property type="match status" value="1"/>
</dbReference>
<dbReference type="InterPro" id="IPR023187">
    <property type="entry name" value="Tscrpt_reg_MarR-type_CS"/>
</dbReference>
<keyword evidence="6" id="KW-1185">Reference proteome</keyword>
<proteinExistence type="predicted"/>
<dbReference type="GO" id="GO:0003700">
    <property type="term" value="F:DNA-binding transcription factor activity"/>
    <property type="evidence" value="ECO:0007669"/>
    <property type="project" value="InterPro"/>
</dbReference>
<protein>
    <recommendedName>
        <fullName evidence="4">HTH marR-type domain-containing protein</fullName>
    </recommendedName>
</protein>
<dbReference type="InterPro" id="IPR000835">
    <property type="entry name" value="HTH_MarR-typ"/>
</dbReference>
<evidence type="ECO:0000313" key="5">
    <source>
        <dbReference type="EMBL" id="GLQ32992.1"/>
    </source>
</evidence>
<reference evidence="5" key="2">
    <citation type="submission" date="2023-01" db="EMBL/GenBank/DDBJ databases">
        <title>Draft genome sequence of Litoribrevibacter albus strain NBRC 110071.</title>
        <authorList>
            <person name="Sun Q."/>
            <person name="Mori K."/>
        </authorList>
    </citation>
    <scope>NUCLEOTIDE SEQUENCE</scope>
    <source>
        <strain evidence="5">NBRC 110071</strain>
    </source>
</reference>
<dbReference type="InterPro" id="IPR036390">
    <property type="entry name" value="WH_DNA-bd_sf"/>
</dbReference>
<dbReference type="AlphaFoldDB" id="A0AA37SBE4"/>
<dbReference type="SMART" id="SM00347">
    <property type="entry name" value="HTH_MARR"/>
    <property type="match status" value="1"/>
</dbReference>
<organism evidence="5 6">
    <name type="scientific">Litoribrevibacter albus</name>
    <dbReference type="NCBI Taxonomy" id="1473156"/>
    <lineage>
        <taxon>Bacteria</taxon>
        <taxon>Pseudomonadati</taxon>
        <taxon>Pseudomonadota</taxon>
        <taxon>Gammaproteobacteria</taxon>
        <taxon>Oceanospirillales</taxon>
        <taxon>Oceanospirillaceae</taxon>
        <taxon>Litoribrevibacter</taxon>
    </lineage>
</organism>
<dbReference type="PROSITE" id="PS50995">
    <property type="entry name" value="HTH_MARR_2"/>
    <property type="match status" value="1"/>
</dbReference>
<dbReference type="InterPro" id="IPR036388">
    <property type="entry name" value="WH-like_DNA-bd_sf"/>
</dbReference>
<dbReference type="Gene3D" id="1.10.10.10">
    <property type="entry name" value="Winged helix-like DNA-binding domain superfamily/Winged helix DNA-binding domain"/>
    <property type="match status" value="1"/>
</dbReference>
<evidence type="ECO:0000313" key="6">
    <source>
        <dbReference type="Proteomes" id="UP001161389"/>
    </source>
</evidence>